<dbReference type="OrthoDB" id="640249at2759"/>
<dbReference type="Proteomes" id="UP000191285">
    <property type="component" value="Unassembled WGS sequence"/>
</dbReference>
<accession>A0A1V6SPX9</accession>
<dbReference type="SMART" id="SM00645">
    <property type="entry name" value="Pept_C1"/>
    <property type="match status" value="1"/>
</dbReference>
<organism evidence="3 4">
    <name type="scientific">Penicillium steckii</name>
    <dbReference type="NCBI Taxonomy" id="303698"/>
    <lineage>
        <taxon>Eukaryota</taxon>
        <taxon>Fungi</taxon>
        <taxon>Dikarya</taxon>
        <taxon>Ascomycota</taxon>
        <taxon>Pezizomycotina</taxon>
        <taxon>Eurotiomycetes</taxon>
        <taxon>Eurotiomycetidae</taxon>
        <taxon>Eurotiales</taxon>
        <taxon>Aspergillaceae</taxon>
        <taxon>Penicillium</taxon>
    </lineage>
</organism>
<dbReference type="SUPFAM" id="SSF54001">
    <property type="entry name" value="Cysteine proteinases"/>
    <property type="match status" value="1"/>
</dbReference>
<dbReference type="GO" id="GO:0008234">
    <property type="term" value="F:cysteine-type peptidase activity"/>
    <property type="evidence" value="ECO:0007669"/>
    <property type="project" value="InterPro"/>
</dbReference>
<dbReference type="InterPro" id="IPR013128">
    <property type="entry name" value="Peptidase_C1A"/>
</dbReference>
<evidence type="ECO:0000313" key="3">
    <source>
        <dbReference type="EMBL" id="OQE16111.1"/>
    </source>
</evidence>
<dbReference type="PANTHER" id="PTHR12411">
    <property type="entry name" value="CYSTEINE PROTEASE FAMILY C1-RELATED"/>
    <property type="match status" value="1"/>
</dbReference>
<evidence type="ECO:0000313" key="4">
    <source>
        <dbReference type="Proteomes" id="UP000191285"/>
    </source>
</evidence>
<name>A0A1V6SPX9_9EURO</name>
<dbReference type="EMBL" id="MLKD01000025">
    <property type="protein sequence ID" value="OQE16111.1"/>
    <property type="molecule type" value="Genomic_DNA"/>
</dbReference>
<evidence type="ECO:0000256" key="1">
    <source>
        <dbReference type="ARBA" id="ARBA00008455"/>
    </source>
</evidence>
<reference evidence="4" key="1">
    <citation type="journal article" date="2017" name="Nat. Microbiol.">
        <title>Global analysis of biosynthetic gene clusters reveals vast potential of secondary metabolite production in Penicillium species.</title>
        <authorList>
            <person name="Nielsen J.C."/>
            <person name="Grijseels S."/>
            <person name="Prigent S."/>
            <person name="Ji B."/>
            <person name="Dainat J."/>
            <person name="Nielsen K.F."/>
            <person name="Frisvad J.C."/>
            <person name="Workman M."/>
            <person name="Nielsen J."/>
        </authorList>
    </citation>
    <scope>NUCLEOTIDE SEQUENCE [LARGE SCALE GENOMIC DNA]</scope>
    <source>
        <strain evidence="4">IBT 24891</strain>
    </source>
</reference>
<dbReference type="STRING" id="303698.A0A1V6SPX9"/>
<dbReference type="AlphaFoldDB" id="A0A1V6SPX9"/>
<comment type="caution">
    <text evidence="3">The sequence shown here is derived from an EMBL/GenBank/DDBJ whole genome shotgun (WGS) entry which is preliminary data.</text>
</comment>
<dbReference type="InterPro" id="IPR038765">
    <property type="entry name" value="Papain-like_cys_pep_sf"/>
</dbReference>
<keyword evidence="4" id="KW-1185">Reference proteome</keyword>
<feature type="domain" description="Peptidase C1A papain C-terminal" evidence="2">
    <location>
        <begin position="47"/>
        <end position="268"/>
    </location>
</feature>
<dbReference type="CDD" id="cd02619">
    <property type="entry name" value="Peptidase_C1"/>
    <property type="match status" value="1"/>
</dbReference>
<proteinExistence type="inferred from homology"/>
<protein>
    <recommendedName>
        <fullName evidence="2">Peptidase C1A papain C-terminal domain-containing protein</fullName>
    </recommendedName>
</protein>
<gene>
    <name evidence="3" type="ORF">PENSTE_c025G02474</name>
</gene>
<dbReference type="Gene3D" id="3.90.70.10">
    <property type="entry name" value="Cysteine proteinases"/>
    <property type="match status" value="1"/>
</dbReference>
<evidence type="ECO:0000259" key="2">
    <source>
        <dbReference type="SMART" id="SM00645"/>
    </source>
</evidence>
<dbReference type="Pfam" id="PF00112">
    <property type="entry name" value="Peptidase_C1"/>
    <property type="match status" value="1"/>
</dbReference>
<dbReference type="GO" id="GO:0006508">
    <property type="term" value="P:proteolysis"/>
    <property type="evidence" value="ECO:0007669"/>
    <property type="project" value="InterPro"/>
</dbReference>
<comment type="similarity">
    <text evidence="1">Belongs to the peptidase C1 family.</text>
</comment>
<sequence length="325" mass="35847">MERKETTPQVSKFPIWPGETPGFGLLRTPEEKYKKFASIELAAPAELPQRVDLTWKMSPIKNQSIYGSCVGFAVAAALEIVPNAAGVVQDESERFIWFNSKAQDGLGNPDTDRGTFIHTAIAVVQQLGSCWEGQCPYTSPLSRPIADAYAASGRMKVTKAYRLAGNSIDQYKAMLSIGWPVITGFDIFGDRAYQEYIMGEYTRQTGIIKMPPEPVPARTAGHAVVFVGYDDNSRMFKFKNSWGLIGDRGYFYMPYDYVKYTSDAWVLWGQNIELPVITQGVSAAVLGGAGNTDATKVKITAGPQPLDILRQEGLALAEEFKKDTL</sequence>
<dbReference type="InterPro" id="IPR000668">
    <property type="entry name" value="Peptidase_C1A_C"/>
</dbReference>